<gene>
    <name evidence="8" type="ORF">SAMEA4029010_CIC11G00000000356</name>
</gene>
<dbReference type="GO" id="GO:0005302">
    <property type="term" value="F:L-tyrosine transmembrane transporter activity"/>
    <property type="evidence" value="ECO:0007669"/>
    <property type="project" value="TreeGrafter"/>
</dbReference>
<dbReference type="Pfam" id="PF01490">
    <property type="entry name" value="Aa_trans"/>
    <property type="match status" value="1"/>
</dbReference>
<proteinExistence type="inferred from homology"/>
<dbReference type="GO" id="GO:0015194">
    <property type="term" value="F:L-serine transmembrane transporter activity"/>
    <property type="evidence" value="ECO:0007669"/>
    <property type="project" value="TreeGrafter"/>
</dbReference>
<feature type="domain" description="Amino acid transporter transmembrane" evidence="7">
    <location>
        <begin position="7"/>
        <end position="433"/>
    </location>
</feature>
<dbReference type="PANTHER" id="PTHR22950">
    <property type="entry name" value="AMINO ACID TRANSPORTER"/>
    <property type="match status" value="1"/>
</dbReference>
<evidence type="ECO:0000259" key="7">
    <source>
        <dbReference type="Pfam" id="PF01490"/>
    </source>
</evidence>
<feature type="transmembrane region" description="Helical" evidence="6">
    <location>
        <begin position="229"/>
        <end position="253"/>
    </location>
</feature>
<feature type="transmembrane region" description="Helical" evidence="6">
    <location>
        <begin position="12"/>
        <end position="33"/>
    </location>
</feature>
<dbReference type="EMBL" id="LT635760">
    <property type="protein sequence ID" value="SGZ56471.1"/>
    <property type="molecule type" value="Genomic_DNA"/>
</dbReference>
<evidence type="ECO:0000256" key="3">
    <source>
        <dbReference type="ARBA" id="ARBA00022692"/>
    </source>
</evidence>
<evidence type="ECO:0000313" key="8">
    <source>
        <dbReference type="EMBL" id="SGZ56471.1"/>
    </source>
</evidence>
<dbReference type="GO" id="GO:0005290">
    <property type="term" value="F:L-histidine transmembrane transporter activity"/>
    <property type="evidence" value="ECO:0007669"/>
    <property type="project" value="TreeGrafter"/>
</dbReference>
<dbReference type="PANTHER" id="PTHR22950:SF224">
    <property type="entry name" value="VACUOLAR AMINO ACID TRANSPORTER 7"/>
    <property type="match status" value="1"/>
</dbReference>
<reference evidence="8 9" key="1">
    <citation type="submission" date="2016-10" db="EMBL/GenBank/DDBJ databases">
        <authorList>
            <person name="de Groot N.N."/>
        </authorList>
    </citation>
    <scope>NUCLEOTIDE SEQUENCE [LARGE SCALE GENOMIC DNA]</scope>
    <source>
        <strain evidence="8 9">CBS 141442</strain>
    </source>
</reference>
<organism evidence="8 9">
    <name type="scientific">Sungouiella intermedia</name>
    <dbReference type="NCBI Taxonomy" id="45354"/>
    <lineage>
        <taxon>Eukaryota</taxon>
        <taxon>Fungi</taxon>
        <taxon>Dikarya</taxon>
        <taxon>Ascomycota</taxon>
        <taxon>Saccharomycotina</taxon>
        <taxon>Pichiomycetes</taxon>
        <taxon>Metschnikowiaceae</taxon>
        <taxon>Sungouiella</taxon>
    </lineage>
</organism>
<evidence type="ECO:0000256" key="2">
    <source>
        <dbReference type="ARBA" id="ARBA00008066"/>
    </source>
</evidence>
<dbReference type="Proteomes" id="UP000182334">
    <property type="component" value="Chromosome V"/>
</dbReference>
<dbReference type="STRING" id="45354.A0A1L0BYP5"/>
<comment type="similarity">
    <text evidence="2">Belongs to the amino acid/polyamine transporter 2 family.</text>
</comment>
<feature type="transmembrane region" description="Helical" evidence="6">
    <location>
        <begin position="39"/>
        <end position="62"/>
    </location>
</feature>
<dbReference type="GO" id="GO:0061459">
    <property type="term" value="F:L-arginine transmembrane transporter activity"/>
    <property type="evidence" value="ECO:0007669"/>
    <property type="project" value="TreeGrafter"/>
</dbReference>
<keyword evidence="9" id="KW-1185">Reference proteome</keyword>
<evidence type="ECO:0000256" key="6">
    <source>
        <dbReference type="SAM" id="Phobius"/>
    </source>
</evidence>
<dbReference type="InterPro" id="IPR013057">
    <property type="entry name" value="AA_transpt_TM"/>
</dbReference>
<feature type="transmembrane region" description="Helical" evidence="6">
    <location>
        <begin position="127"/>
        <end position="143"/>
    </location>
</feature>
<dbReference type="GO" id="GO:0005313">
    <property type="term" value="F:L-glutamate transmembrane transporter activity"/>
    <property type="evidence" value="ECO:0007669"/>
    <property type="project" value="TreeGrafter"/>
</dbReference>
<feature type="transmembrane region" description="Helical" evidence="6">
    <location>
        <begin position="375"/>
        <end position="400"/>
    </location>
</feature>
<feature type="transmembrane region" description="Helical" evidence="6">
    <location>
        <begin position="273"/>
        <end position="290"/>
    </location>
</feature>
<dbReference type="AlphaFoldDB" id="A0A1L0BYP5"/>
<feature type="transmembrane region" description="Helical" evidence="6">
    <location>
        <begin position="352"/>
        <end position="369"/>
    </location>
</feature>
<evidence type="ECO:0000256" key="1">
    <source>
        <dbReference type="ARBA" id="ARBA00004141"/>
    </source>
</evidence>
<sequence length="442" mass="47628">MPELTTGASAKSSFISLFKTIVGAGLMSMPYAFSTDGVVFGVFIIALAAVTSGFGLFLQVYVSKYVPAGHATFFNVCSITYPTLSVAFDVAIATQCFGCAISYLVLIGDLMPSIVTTLSFVAVEHHRTFWILVSTVFCVPLSFSHNLDSLKYSSILGLVAIGYMALLVIIHYIAGDIPEELKGDLILFPLSAKNVFSTFSIIVFAFTGHQNMFSIINEATDKSLSSLSYLVNITIGVTAILFVLVGLAGYLTFGSLVNGNVILLYPPAFSTSLGKLCIVFMVVFSFPLMIHPARISINNIYYWVLVNVFNKHPPEIDVGSESTSLLTEQQQANQESLAPQKSKAYIVPLPETAFYIITSVLLLVGYTAAITIKSFALVLAVVGATGSTSISFILPGLFGYKLIGSESDDPSKLEQIMKSMGLLLAIWGVFVMVVCLYSSLAF</sequence>
<comment type="subcellular location">
    <subcellularLocation>
        <location evidence="1">Membrane</location>
        <topology evidence="1">Multi-pass membrane protein</topology>
    </subcellularLocation>
</comment>
<evidence type="ECO:0000256" key="4">
    <source>
        <dbReference type="ARBA" id="ARBA00022989"/>
    </source>
</evidence>
<keyword evidence="5 6" id="KW-0472">Membrane</keyword>
<feature type="transmembrane region" description="Helical" evidence="6">
    <location>
        <begin position="421"/>
        <end position="440"/>
    </location>
</feature>
<protein>
    <submittedName>
        <fullName evidence="8">CIC11C00000000356</fullName>
    </submittedName>
</protein>
<accession>A0A1L0BYP5</accession>
<dbReference type="GO" id="GO:0000329">
    <property type="term" value="C:fungal-type vacuole membrane"/>
    <property type="evidence" value="ECO:0007669"/>
    <property type="project" value="TreeGrafter"/>
</dbReference>
<keyword evidence="4 6" id="KW-1133">Transmembrane helix</keyword>
<name>A0A1L0BYP5_9ASCO</name>
<feature type="transmembrane region" description="Helical" evidence="6">
    <location>
        <begin position="155"/>
        <end position="174"/>
    </location>
</feature>
<feature type="transmembrane region" description="Helical" evidence="6">
    <location>
        <begin position="186"/>
        <end position="208"/>
    </location>
</feature>
<evidence type="ECO:0000313" key="9">
    <source>
        <dbReference type="Proteomes" id="UP000182334"/>
    </source>
</evidence>
<evidence type="ECO:0000256" key="5">
    <source>
        <dbReference type="ARBA" id="ARBA00023136"/>
    </source>
</evidence>
<dbReference type="GO" id="GO:0015189">
    <property type="term" value="F:L-lysine transmembrane transporter activity"/>
    <property type="evidence" value="ECO:0007669"/>
    <property type="project" value="TreeGrafter"/>
</dbReference>
<dbReference type="OrthoDB" id="438545at2759"/>
<keyword evidence="3 6" id="KW-0812">Transmembrane</keyword>